<accession>A0ABS2TDG5</accession>
<keyword evidence="2" id="KW-1185">Reference proteome</keyword>
<sequence>MTETFRDDELFTVYELTITSKIVRSTGESVIGIEEEGETDLVMKLGMIRLAEDTLLHSPDDDDEEDDD</sequence>
<comment type="caution">
    <text evidence="1">The sequence shown here is derived from an EMBL/GenBank/DDBJ whole genome shotgun (WGS) entry which is preliminary data.</text>
</comment>
<name>A0ABS2TDG5_9ACTO</name>
<reference evidence="2" key="1">
    <citation type="submission" date="2021-02" db="EMBL/GenBank/DDBJ databases">
        <title>Leucobacter sp. CX169.</title>
        <authorList>
            <person name="Cheng Y."/>
        </authorList>
    </citation>
    <scope>NUCLEOTIDE SEQUENCE [LARGE SCALE GENOMIC DNA]</scope>
    <source>
        <strain evidence="2">JY899</strain>
    </source>
</reference>
<evidence type="ECO:0000313" key="1">
    <source>
        <dbReference type="EMBL" id="MBM9432352.1"/>
    </source>
</evidence>
<dbReference type="Proteomes" id="UP000705983">
    <property type="component" value="Unassembled WGS sequence"/>
</dbReference>
<dbReference type="RefSeq" id="WP_187995926.1">
    <property type="nucleotide sequence ID" value="NZ_JACEXG010000001.1"/>
</dbReference>
<gene>
    <name evidence="1" type="ORF">JVW63_01320</name>
</gene>
<evidence type="ECO:0000313" key="2">
    <source>
        <dbReference type="Proteomes" id="UP000705983"/>
    </source>
</evidence>
<proteinExistence type="predicted"/>
<dbReference type="EMBL" id="JAFFJS010000001">
    <property type="protein sequence ID" value="MBM9432352.1"/>
    <property type="molecule type" value="Genomic_DNA"/>
</dbReference>
<protein>
    <submittedName>
        <fullName evidence="1">Uncharacterized protein</fullName>
    </submittedName>
</protein>
<organism evidence="1 2">
    <name type="scientific">Flaviflexus equikiangi</name>
    <dbReference type="NCBI Taxonomy" id="2758573"/>
    <lineage>
        <taxon>Bacteria</taxon>
        <taxon>Bacillati</taxon>
        <taxon>Actinomycetota</taxon>
        <taxon>Actinomycetes</taxon>
        <taxon>Actinomycetales</taxon>
        <taxon>Actinomycetaceae</taxon>
        <taxon>Flaviflexus</taxon>
    </lineage>
</organism>